<accession>A0A5P1D8U1</accession>
<gene>
    <name evidence="1" type="ORF">FRT59_07785</name>
</gene>
<dbReference type="PANTHER" id="PTHR48219">
    <property type="entry name" value="VACUOLAR PROTEIN SORTING-ASSOCIATED PROTEIN 62-RELATED"/>
    <property type="match status" value="1"/>
</dbReference>
<sequence length="420" mass="46513">MKSTCTLDPIRYKDLLINFTHNFSYYGNNRTGNSENEHFGDKPITFYRPRVPPELAEYSILGDVLEPNFRDIHGLKVVPVVADAQGPTGTALKPPIDFTWVWQLDRPELTLSIWRPVAPPGYVSMGLVCNNSLRPPTNAGVKCVRKDLVIQARIDEEVWNDRGTQAGTNFSAWKIAPPSPLPAEVFFCTGTSIGHNQYSMPSSVTRAFALRTHLPIQAPVAPSHAPVLTGYARPSDFERNNATYTMVLPWFVISDPVLTPDQQFIQSPQYHLQRTENYVLVRHAHNNTGDVQRYNWAIHSSESTSSTQTNSTTAGIELSVEAGFAGLFKTAAKSNFSISQSNAITQGWTTSKTFTVWCTLGAYKAVGVFLISYAYRLLRTDGSEVGEGLTLQPHNSLYWAEYPSAPGSATVVETAEYLVS</sequence>
<dbReference type="SUPFAM" id="SSF56973">
    <property type="entry name" value="Aerolisin/ETX pore-forming domain"/>
    <property type="match status" value="1"/>
</dbReference>
<comment type="caution">
    <text evidence="1">The sequence shown here is derived from an EMBL/GenBank/DDBJ whole genome shotgun (WGS) entry which is preliminary data.</text>
</comment>
<name>A0A5P1D8U1_9PSED</name>
<dbReference type="Proteomes" id="UP000408764">
    <property type="component" value="Unassembled WGS sequence"/>
</dbReference>
<dbReference type="PANTHER" id="PTHR48219:SF2">
    <property type="entry name" value="VACUOLAR PROTEIN SORTING-ASSOCIATED PROTEIN 62"/>
    <property type="match status" value="1"/>
</dbReference>
<dbReference type="OrthoDB" id="1495469at2"/>
<evidence type="ECO:0000313" key="1">
    <source>
        <dbReference type="EMBL" id="MRJ36867.1"/>
    </source>
</evidence>
<dbReference type="InterPro" id="IPR009291">
    <property type="entry name" value="Vps62"/>
</dbReference>
<dbReference type="AlphaFoldDB" id="A0A5P1D8U1"/>
<evidence type="ECO:0000313" key="2">
    <source>
        <dbReference type="Proteomes" id="UP000408764"/>
    </source>
</evidence>
<proteinExistence type="predicted"/>
<organism evidence="1 2">
    <name type="scientific">Pseudomonas haemolytica</name>
    <dbReference type="NCBI Taxonomy" id="2600065"/>
    <lineage>
        <taxon>Bacteria</taxon>
        <taxon>Pseudomonadati</taxon>
        <taxon>Pseudomonadota</taxon>
        <taxon>Gammaproteobacteria</taxon>
        <taxon>Pseudomonadales</taxon>
        <taxon>Pseudomonadaceae</taxon>
        <taxon>Pseudomonas</taxon>
    </lineage>
</organism>
<protein>
    <submittedName>
        <fullName evidence="1">DUF946 domain-containing protein</fullName>
    </submittedName>
</protein>
<dbReference type="EMBL" id="VOIW01000002">
    <property type="protein sequence ID" value="MRJ36867.1"/>
    <property type="molecule type" value="Genomic_DNA"/>
</dbReference>
<reference evidence="1 2" key="1">
    <citation type="submission" date="2019-08" db="EMBL/GenBank/DDBJ databases">
        <title>Pseudomonas haemolytica sp. nov. isolated from raw milk and skim milk concentrate.</title>
        <authorList>
            <person name="Hofmann K."/>
            <person name="Huptas C."/>
            <person name="Doll E."/>
            <person name="Scherer S."/>
            <person name="Wenning M."/>
        </authorList>
    </citation>
    <scope>NUCLEOTIDE SEQUENCE [LARGE SCALE GENOMIC DNA]</scope>
    <source>
        <strain evidence="1 2">DSM 108987</strain>
    </source>
</reference>
<dbReference type="Gene3D" id="2.170.15.10">
    <property type="entry name" value="Proaerolysin, chain A, domain 3"/>
    <property type="match status" value="1"/>
</dbReference>
<dbReference type="Pfam" id="PF06101">
    <property type="entry name" value="Vps62"/>
    <property type="match status" value="1"/>
</dbReference>